<keyword evidence="17" id="KW-1185">Reference proteome</keyword>
<dbReference type="InterPro" id="IPR036291">
    <property type="entry name" value="NAD(P)-bd_dom_sf"/>
</dbReference>
<dbReference type="OrthoDB" id="9801785at2"/>
<dbReference type="PANTHER" id="PTHR43078">
    <property type="entry name" value="UDP-GLUCURONIC ACID DECARBOXYLASE-RELATED"/>
    <property type="match status" value="1"/>
</dbReference>
<evidence type="ECO:0000256" key="2">
    <source>
        <dbReference type="ARBA" id="ARBA00004447"/>
    </source>
</evidence>
<sequence length="318" mass="36228">MKKNILITGGTGFLGSHLCHKLYQNKENNIICVDCNFTGDIINVKDLLNKERFTFINHDIINPIDFDFKIDEIYNLACPASPDHYQFKNAIFTTKTNVIGVLNLCELAKKHGSKILQTSTSEVYGDPKEHPQKETYFGNVNPCGIRSCYDEGKRCAESILFDYHRNDGLEIKVARIFNTYGPKMNIKDGRMISNFVVKSLQNDDIEIYGDGKATRSVCYVDDMIDGFIKLMSSDKTITGPVNLGNTNERNILYFATMIVEKTSSKSKIIFKEKRGDDPVQRKPDITLAKNLLNWKPLVSFEDGIFRTIEYFKEILKIA</sequence>
<keyword evidence="13" id="KW-0325">Glycoprotein</keyword>
<dbReference type="UniPathway" id="UPA00796">
    <property type="reaction ID" value="UER00771"/>
</dbReference>
<keyword evidence="12" id="KW-0472">Membrane</keyword>
<keyword evidence="6" id="KW-0812">Transmembrane</keyword>
<evidence type="ECO:0000256" key="6">
    <source>
        <dbReference type="ARBA" id="ARBA00022692"/>
    </source>
</evidence>
<dbReference type="PANTHER" id="PTHR43078:SF6">
    <property type="entry name" value="UDP-GLUCURONIC ACID DECARBOXYLASE 1"/>
    <property type="match status" value="1"/>
</dbReference>
<keyword evidence="10" id="KW-0520">NAD</keyword>
<dbReference type="GO" id="GO:0042732">
    <property type="term" value="P:D-xylose metabolic process"/>
    <property type="evidence" value="ECO:0007669"/>
    <property type="project" value="InterPro"/>
</dbReference>
<dbReference type="GO" id="GO:0005737">
    <property type="term" value="C:cytoplasm"/>
    <property type="evidence" value="ECO:0007669"/>
    <property type="project" value="TreeGrafter"/>
</dbReference>
<evidence type="ECO:0000256" key="3">
    <source>
        <dbReference type="ARBA" id="ARBA00005100"/>
    </source>
</evidence>
<name>A0A5B8XG65_9RICK</name>
<dbReference type="Pfam" id="PF16363">
    <property type="entry name" value="GDP_Man_Dehyd"/>
    <property type="match status" value="1"/>
</dbReference>
<evidence type="ECO:0000259" key="15">
    <source>
        <dbReference type="Pfam" id="PF16363"/>
    </source>
</evidence>
<keyword evidence="8" id="KW-0735">Signal-anchor</keyword>
<dbReference type="InterPro" id="IPR016040">
    <property type="entry name" value="NAD(P)-bd_dom"/>
</dbReference>
<evidence type="ECO:0000256" key="12">
    <source>
        <dbReference type="ARBA" id="ARBA00023136"/>
    </source>
</evidence>
<gene>
    <name evidence="16" type="ORF">Deia_00517</name>
</gene>
<dbReference type="EMBL" id="CP029077">
    <property type="protein sequence ID" value="QED23314.1"/>
    <property type="molecule type" value="Genomic_DNA"/>
</dbReference>
<dbReference type="SUPFAM" id="SSF51735">
    <property type="entry name" value="NAD(P)-binding Rossmann-fold domains"/>
    <property type="match status" value="1"/>
</dbReference>
<feature type="domain" description="NAD(P)-binding" evidence="15">
    <location>
        <begin position="6"/>
        <end position="304"/>
    </location>
</feature>
<keyword evidence="11" id="KW-0333">Golgi apparatus</keyword>
<keyword evidence="14" id="KW-0456">Lyase</keyword>
<accession>A0A5B8XG65</accession>
<organism evidence="16 17">
    <name type="scientific">Candidatus Deianiraea vastatrix</name>
    <dbReference type="NCBI Taxonomy" id="2163644"/>
    <lineage>
        <taxon>Bacteria</taxon>
        <taxon>Pseudomonadati</taxon>
        <taxon>Pseudomonadota</taxon>
        <taxon>Alphaproteobacteria</taxon>
        <taxon>Rickettsiales</taxon>
        <taxon>Candidatus Deianiraeaceae</taxon>
        <taxon>Candidatus Deianiraea</taxon>
    </lineage>
</organism>
<evidence type="ECO:0000313" key="17">
    <source>
        <dbReference type="Proteomes" id="UP000321934"/>
    </source>
</evidence>
<evidence type="ECO:0000256" key="4">
    <source>
        <dbReference type="ARBA" id="ARBA00007505"/>
    </source>
</evidence>
<dbReference type="Gene3D" id="3.40.50.720">
    <property type="entry name" value="NAD(P)-binding Rossmann-like Domain"/>
    <property type="match status" value="1"/>
</dbReference>
<evidence type="ECO:0000256" key="13">
    <source>
        <dbReference type="ARBA" id="ARBA00023180"/>
    </source>
</evidence>
<dbReference type="AlphaFoldDB" id="A0A5B8XG65"/>
<comment type="pathway">
    <text evidence="3">Nucleotide-sugar biosynthesis; UDP-alpha-D-xylose biosynthesis; UDP-alpha-D-xylose from UDP-alpha-D-glucuronate: step 1/1.</text>
</comment>
<dbReference type="InterPro" id="IPR044516">
    <property type="entry name" value="UXS-like"/>
</dbReference>
<comment type="similarity">
    <text evidence="4">Belongs to the NAD(P)-dependent epimerase/dehydratase family. UDP-glucuronic acid decarboxylase subfamily.</text>
</comment>
<dbReference type="GO" id="GO:0070403">
    <property type="term" value="F:NAD+ binding"/>
    <property type="evidence" value="ECO:0007669"/>
    <property type="project" value="InterPro"/>
</dbReference>
<evidence type="ECO:0000256" key="1">
    <source>
        <dbReference type="ARBA" id="ARBA00001911"/>
    </source>
</evidence>
<reference evidence="16 17" key="1">
    <citation type="journal article" date="2019" name="ISME J.">
        <title>Deianiraea, an extracellular bacterium associated with the ciliate Paramecium, suggests an alternative scenario for the evolution of Rickettsiales.</title>
        <authorList>
            <person name="Castelli M."/>
            <person name="Sabaneyeva E."/>
            <person name="Lanzoni O."/>
            <person name="Lebedeva N."/>
            <person name="Floriano A.M."/>
            <person name="Gaiarsa S."/>
            <person name="Benken K."/>
            <person name="Modeo L."/>
            <person name="Bandi C."/>
            <person name="Potekhin A."/>
            <person name="Sassera D."/>
            <person name="Petroni G."/>
        </authorList>
    </citation>
    <scope>NUCLEOTIDE SEQUENCE [LARGE SCALE GENOMIC DNA]</scope>
    <source>
        <strain evidence="16">CyL4-1</strain>
    </source>
</reference>
<evidence type="ECO:0000256" key="5">
    <source>
        <dbReference type="ARBA" id="ARBA00012290"/>
    </source>
</evidence>
<comment type="subcellular location">
    <subcellularLocation>
        <location evidence="2">Golgi apparatus</location>
        <location evidence="2">Golgi stack membrane</location>
        <topology evidence="2">Single-pass type II membrane protein</topology>
    </subcellularLocation>
</comment>
<dbReference type="EC" id="4.1.1.35" evidence="5"/>
<dbReference type="RefSeq" id="WP_146820593.1">
    <property type="nucleotide sequence ID" value="NZ_CP029077.1"/>
</dbReference>
<evidence type="ECO:0000256" key="14">
    <source>
        <dbReference type="ARBA" id="ARBA00023239"/>
    </source>
</evidence>
<dbReference type="FunFam" id="3.40.50.720:FF:000065">
    <property type="entry name" value="UDP-glucuronic acid decarboxylase 1"/>
    <property type="match status" value="1"/>
</dbReference>
<dbReference type="Proteomes" id="UP000321934">
    <property type="component" value="Chromosome"/>
</dbReference>
<dbReference type="GO" id="GO:0048040">
    <property type="term" value="F:UDP-glucuronate decarboxylase activity"/>
    <property type="evidence" value="ECO:0007669"/>
    <property type="project" value="UniProtKB-EC"/>
</dbReference>
<protein>
    <recommendedName>
        <fullName evidence="5">UDP-glucuronate decarboxylase</fullName>
        <ecNumber evidence="5">4.1.1.35</ecNumber>
    </recommendedName>
</protein>
<keyword evidence="9" id="KW-1133">Transmembrane helix</keyword>
<evidence type="ECO:0000256" key="8">
    <source>
        <dbReference type="ARBA" id="ARBA00022968"/>
    </source>
</evidence>
<dbReference type="CDD" id="cd05230">
    <property type="entry name" value="UGD_SDR_e"/>
    <property type="match status" value="1"/>
</dbReference>
<keyword evidence="7" id="KW-0210">Decarboxylase</keyword>
<evidence type="ECO:0000313" key="16">
    <source>
        <dbReference type="EMBL" id="QED23314.1"/>
    </source>
</evidence>
<comment type="cofactor">
    <cofactor evidence="1">
        <name>NAD(+)</name>
        <dbReference type="ChEBI" id="CHEBI:57540"/>
    </cofactor>
</comment>
<evidence type="ECO:0000256" key="7">
    <source>
        <dbReference type="ARBA" id="ARBA00022793"/>
    </source>
</evidence>
<evidence type="ECO:0000256" key="9">
    <source>
        <dbReference type="ARBA" id="ARBA00022989"/>
    </source>
</evidence>
<evidence type="ECO:0000256" key="10">
    <source>
        <dbReference type="ARBA" id="ARBA00023027"/>
    </source>
</evidence>
<evidence type="ECO:0000256" key="11">
    <source>
        <dbReference type="ARBA" id="ARBA00023034"/>
    </source>
</evidence>
<proteinExistence type="inferred from homology"/>
<dbReference type="GO" id="GO:0033320">
    <property type="term" value="P:UDP-D-xylose biosynthetic process"/>
    <property type="evidence" value="ECO:0007669"/>
    <property type="project" value="UniProtKB-UniPathway"/>
</dbReference>